<comment type="caution">
    <text evidence="2">The sequence shown here is derived from an EMBL/GenBank/DDBJ whole genome shotgun (WGS) entry which is preliminary data.</text>
</comment>
<protein>
    <recommendedName>
        <fullName evidence="1">C2 domain-containing protein</fullName>
    </recommendedName>
</protein>
<dbReference type="AlphaFoldDB" id="A0AAW1HKS3"/>
<evidence type="ECO:0000259" key="1">
    <source>
        <dbReference type="Pfam" id="PF00168"/>
    </source>
</evidence>
<dbReference type="EMBL" id="JBDFQZ010000011">
    <property type="protein sequence ID" value="KAK9676988.1"/>
    <property type="molecule type" value="Genomic_DNA"/>
</dbReference>
<evidence type="ECO:0000313" key="3">
    <source>
        <dbReference type="Proteomes" id="UP001443914"/>
    </source>
</evidence>
<dbReference type="InterPro" id="IPR035892">
    <property type="entry name" value="C2_domain_sf"/>
</dbReference>
<dbReference type="PANTHER" id="PTHR31208:SF2">
    <property type="entry name" value="DOMAIN-CONTAINING PROTEIN, PUTATIVE, EXPRESSED-RELATED"/>
    <property type="match status" value="1"/>
</dbReference>
<dbReference type="Pfam" id="PF00168">
    <property type="entry name" value="C2"/>
    <property type="match status" value="1"/>
</dbReference>
<dbReference type="PANTHER" id="PTHR31208">
    <property type="entry name" value="EXPRESSED PROTEIN"/>
    <property type="match status" value="1"/>
</dbReference>
<evidence type="ECO:0000313" key="2">
    <source>
        <dbReference type="EMBL" id="KAK9676988.1"/>
    </source>
</evidence>
<dbReference type="Proteomes" id="UP001443914">
    <property type="component" value="Unassembled WGS sequence"/>
</dbReference>
<gene>
    <name evidence="2" type="ORF">RND81_11G114300</name>
</gene>
<dbReference type="InterPro" id="IPR000008">
    <property type="entry name" value="C2_dom"/>
</dbReference>
<dbReference type="SUPFAM" id="SSF49562">
    <property type="entry name" value="C2 domain (Calcium/lipid-binding domain, CaLB)"/>
    <property type="match status" value="1"/>
</dbReference>
<sequence>MITSLTELARVSYKDVHNRKDFIGVLDVYVHHARDIQNICVDVYAKLCLTSDPKNTVSTQTINGGGKNPVFNDNVRLNVRTTEHSSNGLNLTGRVNFRFEHAIPGLVW</sequence>
<dbReference type="Gene3D" id="2.60.40.150">
    <property type="entry name" value="C2 domain"/>
    <property type="match status" value="1"/>
</dbReference>
<organism evidence="2 3">
    <name type="scientific">Saponaria officinalis</name>
    <name type="common">Common soapwort</name>
    <name type="synonym">Lychnis saponaria</name>
    <dbReference type="NCBI Taxonomy" id="3572"/>
    <lineage>
        <taxon>Eukaryota</taxon>
        <taxon>Viridiplantae</taxon>
        <taxon>Streptophyta</taxon>
        <taxon>Embryophyta</taxon>
        <taxon>Tracheophyta</taxon>
        <taxon>Spermatophyta</taxon>
        <taxon>Magnoliopsida</taxon>
        <taxon>eudicotyledons</taxon>
        <taxon>Gunneridae</taxon>
        <taxon>Pentapetalae</taxon>
        <taxon>Caryophyllales</taxon>
        <taxon>Caryophyllaceae</taxon>
        <taxon>Caryophylleae</taxon>
        <taxon>Saponaria</taxon>
    </lineage>
</organism>
<proteinExistence type="predicted"/>
<keyword evidence="3" id="KW-1185">Reference proteome</keyword>
<name>A0AAW1HKS3_SAPOF</name>
<feature type="domain" description="C2" evidence="1">
    <location>
        <begin position="24"/>
        <end position="81"/>
    </location>
</feature>
<reference evidence="2" key="1">
    <citation type="submission" date="2024-03" db="EMBL/GenBank/DDBJ databases">
        <title>WGS assembly of Saponaria officinalis var. Norfolk2.</title>
        <authorList>
            <person name="Jenkins J."/>
            <person name="Shu S."/>
            <person name="Grimwood J."/>
            <person name="Barry K."/>
            <person name="Goodstein D."/>
            <person name="Schmutz J."/>
            <person name="Leebens-Mack J."/>
            <person name="Osbourn A."/>
        </authorList>
    </citation>
    <scope>NUCLEOTIDE SEQUENCE [LARGE SCALE GENOMIC DNA]</scope>
    <source>
        <strain evidence="2">JIC</strain>
    </source>
</reference>
<accession>A0AAW1HKS3</accession>